<evidence type="ECO:0008006" key="3">
    <source>
        <dbReference type="Google" id="ProtNLM"/>
    </source>
</evidence>
<name>A0ABV6KLG9_9BACI</name>
<keyword evidence="2" id="KW-1185">Reference proteome</keyword>
<dbReference type="Proteomes" id="UP001589738">
    <property type="component" value="Unassembled WGS sequence"/>
</dbReference>
<proteinExistence type="predicted"/>
<evidence type="ECO:0000313" key="2">
    <source>
        <dbReference type="Proteomes" id="UP001589738"/>
    </source>
</evidence>
<sequence>MEKYFELNERLGIKLPALHKNWEDYTFHTQQSILLEWEKIRGYIPDRIAELEEHINMKQASLSDESDFRKSCQLNTEIAELASIINDLWLWYRTNQDIGGKAHH</sequence>
<dbReference type="EMBL" id="JBHLUU010000015">
    <property type="protein sequence ID" value="MFC0474165.1"/>
    <property type="molecule type" value="Genomic_DNA"/>
</dbReference>
<gene>
    <name evidence="1" type="ORF">ACFFHF_02500</name>
</gene>
<protein>
    <recommendedName>
        <fullName evidence="3">Radical SAM protein</fullName>
    </recommendedName>
</protein>
<reference evidence="1 2" key="1">
    <citation type="submission" date="2024-09" db="EMBL/GenBank/DDBJ databases">
        <authorList>
            <person name="Sun Q."/>
            <person name="Mori K."/>
        </authorList>
    </citation>
    <scope>NUCLEOTIDE SEQUENCE [LARGE SCALE GENOMIC DNA]</scope>
    <source>
        <strain evidence="1 2">CGMCC 1.9126</strain>
    </source>
</reference>
<accession>A0ABV6KLG9</accession>
<evidence type="ECO:0000313" key="1">
    <source>
        <dbReference type="EMBL" id="MFC0474165.1"/>
    </source>
</evidence>
<dbReference type="RefSeq" id="WP_160546624.1">
    <property type="nucleotide sequence ID" value="NZ_JBHLUU010000015.1"/>
</dbReference>
<comment type="caution">
    <text evidence="1">The sequence shown here is derived from an EMBL/GenBank/DDBJ whole genome shotgun (WGS) entry which is preliminary data.</text>
</comment>
<organism evidence="1 2">
    <name type="scientific">Robertmurraya beringensis</name>
    <dbReference type="NCBI Taxonomy" id="641660"/>
    <lineage>
        <taxon>Bacteria</taxon>
        <taxon>Bacillati</taxon>
        <taxon>Bacillota</taxon>
        <taxon>Bacilli</taxon>
        <taxon>Bacillales</taxon>
        <taxon>Bacillaceae</taxon>
        <taxon>Robertmurraya</taxon>
    </lineage>
</organism>